<dbReference type="GO" id="GO:0042781">
    <property type="term" value="F:3'-tRNA processing endoribonuclease activity"/>
    <property type="evidence" value="ECO:0007669"/>
    <property type="project" value="UniProtKB-UniRule"/>
</dbReference>
<evidence type="ECO:0000313" key="11">
    <source>
        <dbReference type="EMBL" id="ADP77543.1"/>
    </source>
</evidence>
<comment type="similarity">
    <text evidence="9">Belongs to the RNase Z family.</text>
</comment>
<sequence length="328" mass="37234">MMEVVFLGTSSAVPSKYRNHASIAIKGFGEIFLFDCGEGTQRQMAIAKVSPMKVKRIFISHLHGDHILGIPGLIQSMGFRNRKKPLTIYGPPGIKEVKEAMMKLGEFSIDFDINVKEIKNEGIVFENEKYKIECIKTKHTTENYSYSIEEKKRPRFLREKAIKLGVKPGPAFSKLHRGIPVKVGDRIVKPEEVLGKPRKGIKVVYSGDTVPHEKMIEFAKDADLLIHDSTFEAGKENKALETGHSTAKDAAKIAKEANVKYLVLTHLSTRYREAKKIENDAKKIFKKSIVAEDLMSITIVRKEIREIKRRILEINEETIPRSELKFND</sequence>
<comment type="subunit">
    <text evidence="2 9">Homodimer.</text>
</comment>
<feature type="binding site" evidence="9">
    <location>
        <position position="65"/>
    </location>
    <ligand>
        <name>Zn(2+)</name>
        <dbReference type="ChEBI" id="CHEBI:29105"/>
        <label>2</label>
        <note>catalytic</note>
    </ligand>
</feature>
<dbReference type="Pfam" id="PF12706">
    <property type="entry name" value="Lactamase_B_2"/>
    <property type="match status" value="1"/>
</dbReference>
<feature type="binding site" evidence="9">
    <location>
        <position position="61"/>
    </location>
    <ligand>
        <name>Zn(2+)</name>
        <dbReference type="ChEBI" id="CHEBI:29105"/>
        <label>1</label>
        <note>catalytic</note>
    </ligand>
</feature>
<dbReference type="SMART" id="SM00849">
    <property type="entry name" value="Lactamase_B"/>
    <property type="match status" value="1"/>
</dbReference>
<name>E3GZ11_METFV</name>
<keyword evidence="4 9" id="KW-0540">Nuclease</keyword>
<comment type="cofactor">
    <cofactor evidence="9">
        <name>Zn(2+)</name>
        <dbReference type="ChEBI" id="CHEBI:29105"/>
    </cofactor>
    <text evidence="9">Binds 2 Zn(2+) ions.</text>
</comment>
<evidence type="ECO:0000256" key="3">
    <source>
        <dbReference type="ARBA" id="ARBA00022694"/>
    </source>
</evidence>
<gene>
    <name evidence="9" type="primary">rnz</name>
    <name evidence="11" type="ordered locus">Mfer_0744</name>
</gene>
<protein>
    <recommendedName>
        <fullName evidence="9">Ribonuclease Z</fullName>
        <shortName evidence="9">RNase Z</shortName>
        <ecNumber evidence="9">3.1.26.11</ecNumber>
    </recommendedName>
    <alternativeName>
        <fullName evidence="9">tRNA 3 endonuclease</fullName>
    </alternativeName>
    <alternativeName>
        <fullName evidence="9">tRNase Z</fullName>
    </alternativeName>
</protein>
<feature type="domain" description="Metallo-beta-lactamase" evidence="10">
    <location>
        <begin position="19"/>
        <end position="208"/>
    </location>
</feature>
<feature type="binding site" evidence="9">
    <location>
        <position position="139"/>
    </location>
    <ligand>
        <name>Zn(2+)</name>
        <dbReference type="ChEBI" id="CHEBI:29105"/>
        <label>1</label>
        <note>catalytic</note>
    </ligand>
</feature>
<dbReference type="AlphaFoldDB" id="E3GZ11"/>
<dbReference type="STRING" id="523846.Mfer_0744"/>
<dbReference type="GO" id="GO:0008270">
    <property type="term" value="F:zinc ion binding"/>
    <property type="evidence" value="ECO:0007669"/>
    <property type="project" value="UniProtKB-UniRule"/>
</dbReference>
<feature type="binding site" evidence="9">
    <location>
        <position position="208"/>
    </location>
    <ligand>
        <name>Zn(2+)</name>
        <dbReference type="ChEBI" id="CHEBI:29105"/>
        <label>2</label>
        <note>catalytic</note>
    </ligand>
</feature>
<evidence type="ECO:0000256" key="9">
    <source>
        <dbReference type="HAMAP-Rule" id="MF_01818"/>
    </source>
</evidence>
<dbReference type="CDD" id="cd07717">
    <property type="entry name" value="RNaseZ_ZiPD-like_MBL-fold"/>
    <property type="match status" value="1"/>
</dbReference>
<evidence type="ECO:0000256" key="4">
    <source>
        <dbReference type="ARBA" id="ARBA00022722"/>
    </source>
</evidence>
<accession>E3GZ11</accession>
<dbReference type="EC" id="3.1.26.11" evidence="9"/>
<dbReference type="NCBIfam" id="TIGR02651">
    <property type="entry name" value="RNase_Z"/>
    <property type="match status" value="1"/>
</dbReference>
<feature type="binding site" evidence="9">
    <location>
        <position position="66"/>
    </location>
    <ligand>
        <name>Zn(2+)</name>
        <dbReference type="ChEBI" id="CHEBI:29105"/>
        <label>2</label>
        <note>catalytic</note>
    </ligand>
</feature>
<keyword evidence="8 9" id="KW-0862">Zinc</keyword>
<keyword evidence="12" id="KW-1185">Reference proteome</keyword>
<dbReference type="GO" id="GO:0042802">
    <property type="term" value="F:identical protein binding"/>
    <property type="evidence" value="ECO:0007669"/>
    <property type="project" value="UniProtKB-ARBA"/>
</dbReference>
<evidence type="ECO:0000256" key="5">
    <source>
        <dbReference type="ARBA" id="ARBA00022723"/>
    </source>
</evidence>
<comment type="function">
    <text evidence="9">Zinc phosphodiesterase, which displays some tRNA 3'-processing endonuclease activity. Probably involved in tRNA maturation, by removing a 3'-trailer from precursor tRNA.</text>
</comment>
<dbReference type="FunFam" id="3.60.15.10:FF:000002">
    <property type="entry name" value="Ribonuclease Z"/>
    <property type="match status" value="1"/>
</dbReference>
<dbReference type="InterPro" id="IPR001279">
    <property type="entry name" value="Metallo-B-lactamas"/>
</dbReference>
<dbReference type="PANTHER" id="PTHR46018">
    <property type="entry name" value="ZINC PHOSPHODIESTERASE ELAC PROTEIN 1"/>
    <property type="match status" value="1"/>
</dbReference>
<keyword evidence="6 9" id="KW-0255">Endonuclease</keyword>
<dbReference type="SUPFAM" id="SSF56281">
    <property type="entry name" value="Metallo-hydrolase/oxidoreductase"/>
    <property type="match status" value="1"/>
</dbReference>
<dbReference type="NCBIfam" id="NF000801">
    <property type="entry name" value="PRK00055.1-3"/>
    <property type="match status" value="1"/>
</dbReference>
<keyword evidence="7 9" id="KW-0378">Hydrolase</keyword>
<evidence type="ECO:0000256" key="7">
    <source>
        <dbReference type="ARBA" id="ARBA00022801"/>
    </source>
</evidence>
<feature type="active site" description="Proton acceptor" evidence="9">
    <location>
        <position position="65"/>
    </location>
</feature>
<dbReference type="PANTHER" id="PTHR46018:SF2">
    <property type="entry name" value="ZINC PHOSPHODIESTERASE ELAC PROTEIN 1"/>
    <property type="match status" value="1"/>
</dbReference>
<feature type="binding site" evidence="9">
    <location>
        <position position="63"/>
    </location>
    <ligand>
        <name>Zn(2+)</name>
        <dbReference type="ChEBI" id="CHEBI:29105"/>
        <label>1</label>
        <note>catalytic</note>
    </ligand>
</feature>
<dbReference type="HOGENOM" id="CLU_031317_2_1_2"/>
<feature type="binding site" evidence="9">
    <location>
        <position position="266"/>
    </location>
    <ligand>
        <name>Zn(2+)</name>
        <dbReference type="ChEBI" id="CHEBI:29105"/>
        <label>2</label>
        <note>catalytic</note>
    </ligand>
</feature>
<keyword evidence="3 9" id="KW-0819">tRNA processing</keyword>
<dbReference type="Proteomes" id="UP000002315">
    <property type="component" value="Chromosome"/>
</dbReference>
<dbReference type="InterPro" id="IPR013471">
    <property type="entry name" value="RNase_Z/BN"/>
</dbReference>
<feature type="binding site" evidence="9">
    <location>
        <position position="208"/>
    </location>
    <ligand>
        <name>Zn(2+)</name>
        <dbReference type="ChEBI" id="CHEBI:29105"/>
        <label>1</label>
        <note>catalytic</note>
    </ligand>
</feature>
<evidence type="ECO:0000256" key="6">
    <source>
        <dbReference type="ARBA" id="ARBA00022759"/>
    </source>
</evidence>
<proteinExistence type="inferred from homology"/>
<dbReference type="Gene3D" id="3.60.15.10">
    <property type="entry name" value="Ribonuclease Z/Hydroxyacylglutathione hydrolase-like"/>
    <property type="match status" value="1"/>
</dbReference>
<evidence type="ECO:0000256" key="2">
    <source>
        <dbReference type="ARBA" id="ARBA00011738"/>
    </source>
</evidence>
<evidence type="ECO:0000256" key="1">
    <source>
        <dbReference type="ARBA" id="ARBA00000402"/>
    </source>
</evidence>
<keyword evidence="5 9" id="KW-0479">Metal-binding</keyword>
<dbReference type="HAMAP" id="MF_01818">
    <property type="entry name" value="RNase_Z_BN"/>
    <property type="match status" value="1"/>
</dbReference>
<dbReference type="InterPro" id="IPR036866">
    <property type="entry name" value="RibonucZ/Hydroxyglut_hydro"/>
</dbReference>
<organism evidence="11 12">
    <name type="scientific">Methanothermus fervidus (strain ATCC 43054 / DSM 2088 / JCM 10308 / V24 S)</name>
    <dbReference type="NCBI Taxonomy" id="523846"/>
    <lineage>
        <taxon>Archaea</taxon>
        <taxon>Methanobacteriati</taxon>
        <taxon>Methanobacteriota</taxon>
        <taxon>Methanomada group</taxon>
        <taxon>Methanobacteria</taxon>
        <taxon>Methanobacteriales</taxon>
        <taxon>Methanothermaceae</taxon>
        <taxon>Methanothermus</taxon>
    </lineage>
</organism>
<comment type="catalytic activity">
    <reaction evidence="1 9">
        <text>Endonucleolytic cleavage of RNA, removing extra 3' nucleotides from tRNA precursor, generating 3' termini of tRNAs. A 3'-hydroxy group is left at the tRNA terminus and a 5'-phosphoryl group is left at the trailer molecule.</text>
        <dbReference type="EC" id="3.1.26.11"/>
    </reaction>
</comment>
<evidence type="ECO:0000259" key="10">
    <source>
        <dbReference type="SMART" id="SM00849"/>
    </source>
</evidence>
<evidence type="ECO:0000256" key="8">
    <source>
        <dbReference type="ARBA" id="ARBA00022833"/>
    </source>
</evidence>
<dbReference type="KEGG" id="mfv:Mfer_0744"/>
<dbReference type="Pfam" id="PF23023">
    <property type="entry name" value="Anti-Pycsar_Apyc1"/>
    <property type="match status" value="1"/>
</dbReference>
<dbReference type="EMBL" id="CP002278">
    <property type="protein sequence ID" value="ADP77543.1"/>
    <property type="molecule type" value="Genomic_DNA"/>
</dbReference>
<reference evidence="11 12" key="1">
    <citation type="journal article" date="2010" name="Stand. Genomic Sci.">
        <title>Complete genome sequence of Methanothermus fervidus type strain (V24S).</title>
        <authorList>
            <person name="Anderson I."/>
            <person name="Djao O.D."/>
            <person name="Misra M."/>
            <person name="Chertkov O."/>
            <person name="Nolan M."/>
            <person name="Lucas S."/>
            <person name="Lapidus A."/>
            <person name="Del Rio T.G."/>
            <person name="Tice H."/>
            <person name="Cheng J.F."/>
            <person name="Tapia R."/>
            <person name="Han C."/>
            <person name="Goodwin L."/>
            <person name="Pitluck S."/>
            <person name="Liolios K."/>
            <person name="Ivanova N."/>
            <person name="Mavromatis K."/>
            <person name="Mikhailova N."/>
            <person name="Pati A."/>
            <person name="Brambilla E."/>
            <person name="Chen A."/>
            <person name="Palaniappan K."/>
            <person name="Land M."/>
            <person name="Hauser L."/>
            <person name="Chang Y.J."/>
            <person name="Jeffries C.D."/>
            <person name="Sikorski J."/>
            <person name="Spring S."/>
            <person name="Rohde M."/>
            <person name="Eichinger K."/>
            <person name="Huber H."/>
            <person name="Wirth R."/>
            <person name="Goker M."/>
            <person name="Detter J.C."/>
            <person name="Woyke T."/>
            <person name="Bristow J."/>
            <person name="Eisen J.A."/>
            <person name="Markowitz V."/>
            <person name="Hugenholtz P."/>
            <person name="Klenk H.P."/>
            <person name="Kyrpides N.C."/>
        </authorList>
    </citation>
    <scope>NUCLEOTIDE SEQUENCE [LARGE SCALE GENOMIC DNA]</scope>
    <source>
        <strain evidence="12">ATCC 43054 / DSM 2088 / JCM 10308 / V24 S</strain>
    </source>
</reference>
<evidence type="ECO:0000313" key="12">
    <source>
        <dbReference type="Proteomes" id="UP000002315"/>
    </source>
</evidence>